<feature type="region of interest" description="Disordered" evidence="1">
    <location>
        <begin position="266"/>
        <end position="314"/>
    </location>
</feature>
<evidence type="ECO:0000313" key="4">
    <source>
        <dbReference type="WBParaSite" id="PSAMB.scaffold5737size10986.g27197.t1"/>
    </source>
</evidence>
<accession>A0A914WYF8</accession>
<keyword evidence="2" id="KW-0472">Membrane</keyword>
<evidence type="ECO:0000256" key="2">
    <source>
        <dbReference type="SAM" id="Phobius"/>
    </source>
</evidence>
<proteinExistence type="predicted"/>
<keyword evidence="2" id="KW-0812">Transmembrane</keyword>
<feature type="compositionally biased region" description="Polar residues" evidence="1">
    <location>
        <begin position="1"/>
        <end position="10"/>
    </location>
</feature>
<feature type="transmembrane region" description="Helical" evidence="2">
    <location>
        <begin position="194"/>
        <end position="215"/>
    </location>
</feature>
<sequence length="314" mass="33824">MQHSRGSQSDGALFMRIDNNIEQSSSAELTARSAPSSSREPKRSIISGEVAVNIDEQQTMTSPVNHSADQSPSAPTSVADTQVTMSTTANPPRELVRQVTFGVQTELSPENLADFVFQSDDGGYSARSRHTSSSVGGRRCCGALRSSLDSVFLCYGITGSVLIAFGGAVIYMIAVDDRSLRDRTTVESTSQLWIIGPIFICAGVLVCIKAFTHVYNRLHPERFGMSPRRGAFLTADSRSSLNCPPTLPPTYSFALNAPIPSGVIEEEDKLSTRSNETDGASLGRVTINFDPPPPTYDEATRGLRRNSEAVTPPT</sequence>
<name>A0A914WYF8_9BILA</name>
<evidence type="ECO:0000256" key="1">
    <source>
        <dbReference type="SAM" id="MobiDB-lite"/>
    </source>
</evidence>
<organism evidence="3 4">
    <name type="scientific">Plectus sambesii</name>
    <dbReference type="NCBI Taxonomy" id="2011161"/>
    <lineage>
        <taxon>Eukaryota</taxon>
        <taxon>Metazoa</taxon>
        <taxon>Ecdysozoa</taxon>
        <taxon>Nematoda</taxon>
        <taxon>Chromadorea</taxon>
        <taxon>Plectida</taxon>
        <taxon>Plectina</taxon>
        <taxon>Plectoidea</taxon>
        <taxon>Plectidae</taxon>
        <taxon>Plectus</taxon>
    </lineage>
</organism>
<dbReference type="Proteomes" id="UP000887566">
    <property type="component" value="Unplaced"/>
</dbReference>
<keyword evidence="2" id="KW-1133">Transmembrane helix</keyword>
<dbReference type="WBParaSite" id="PSAMB.scaffold5737size10986.g27197.t1">
    <property type="protein sequence ID" value="PSAMB.scaffold5737size10986.g27197.t1"/>
    <property type="gene ID" value="PSAMB.scaffold5737size10986.g27197"/>
</dbReference>
<evidence type="ECO:0000313" key="3">
    <source>
        <dbReference type="Proteomes" id="UP000887566"/>
    </source>
</evidence>
<dbReference type="AlphaFoldDB" id="A0A914WYF8"/>
<feature type="region of interest" description="Disordered" evidence="1">
    <location>
        <begin position="60"/>
        <end position="91"/>
    </location>
</feature>
<feature type="compositionally biased region" description="Basic and acidic residues" evidence="1">
    <location>
        <begin position="298"/>
        <end position="307"/>
    </location>
</feature>
<feature type="compositionally biased region" description="Polar residues" evidence="1">
    <location>
        <begin position="20"/>
        <end position="38"/>
    </location>
</feature>
<feature type="region of interest" description="Disordered" evidence="1">
    <location>
        <begin position="1"/>
        <end position="45"/>
    </location>
</feature>
<feature type="compositionally biased region" description="Polar residues" evidence="1">
    <location>
        <begin position="60"/>
        <end position="90"/>
    </location>
</feature>
<feature type="transmembrane region" description="Helical" evidence="2">
    <location>
        <begin position="152"/>
        <end position="174"/>
    </location>
</feature>
<reference evidence="4" key="1">
    <citation type="submission" date="2022-11" db="UniProtKB">
        <authorList>
            <consortium name="WormBaseParasite"/>
        </authorList>
    </citation>
    <scope>IDENTIFICATION</scope>
</reference>
<protein>
    <submittedName>
        <fullName evidence="4">Transmembrane protein</fullName>
    </submittedName>
</protein>
<keyword evidence="3" id="KW-1185">Reference proteome</keyword>